<keyword evidence="1 2" id="KW-0732">Signal</keyword>
<dbReference type="PROSITE" id="PS50835">
    <property type="entry name" value="IG_LIKE"/>
    <property type="match status" value="1"/>
</dbReference>
<dbReference type="EMBL" id="JAHESF010000011">
    <property type="protein sequence ID" value="MBT1697706.1"/>
    <property type="molecule type" value="Genomic_DNA"/>
</dbReference>
<dbReference type="InterPro" id="IPR012332">
    <property type="entry name" value="Autotransporter_pectin_lyase_C"/>
</dbReference>
<accession>A0AAP2DKD2</accession>
<dbReference type="Gene3D" id="2.60.40.10">
    <property type="entry name" value="Immunoglobulins"/>
    <property type="match status" value="1"/>
</dbReference>
<dbReference type="InterPro" id="IPR013425">
    <property type="entry name" value="Autotrns_rpt"/>
</dbReference>
<evidence type="ECO:0000256" key="1">
    <source>
        <dbReference type="ARBA" id="ARBA00022729"/>
    </source>
</evidence>
<name>A0AAP2DKD2_9BACT</name>
<gene>
    <name evidence="4" type="ORF">KK083_12515</name>
</gene>
<evidence type="ECO:0000313" key="4">
    <source>
        <dbReference type="EMBL" id="MBT1697706.1"/>
    </source>
</evidence>
<feature type="domain" description="Ig-like" evidence="3">
    <location>
        <begin position="803"/>
        <end position="925"/>
    </location>
</feature>
<dbReference type="RefSeq" id="WP_254163580.1">
    <property type="nucleotide sequence ID" value="NZ_JAHESF010000011.1"/>
</dbReference>
<feature type="non-terminal residue" evidence="4">
    <location>
        <position position="1006"/>
    </location>
</feature>
<proteinExistence type="predicted"/>
<organism evidence="4 5">
    <name type="scientific">Chryseosolibacter histidini</name>
    <dbReference type="NCBI Taxonomy" id="2782349"/>
    <lineage>
        <taxon>Bacteria</taxon>
        <taxon>Pseudomonadati</taxon>
        <taxon>Bacteroidota</taxon>
        <taxon>Cytophagia</taxon>
        <taxon>Cytophagales</taxon>
        <taxon>Chryseotaleaceae</taxon>
        <taxon>Chryseosolibacter</taxon>
    </lineage>
</organism>
<keyword evidence="5" id="KW-1185">Reference proteome</keyword>
<dbReference type="NCBIfam" id="TIGR02601">
    <property type="entry name" value="autotrns_rpt"/>
    <property type="match status" value="1"/>
</dbReference>
<dbReference type="InterPro" id="IPR013783">
    <property type="entry name" value="Ig-like_fold"/>
</dbReference>
<reference evidence="4 5" key="1">
    <citation type="submission" date="2021-05" db="EMBL/GenBank/DDBJ databases">
        <title>A Polyphasic approach of four new species of the genus Ohtaekwangia: Ohtaekwangia histidinii sp. nov., Ohtaekwangia cretensis sp. nov., Ohtaekwangia indiensis sp. nov., Ohtaekwangia reichenbachii sp. nov. from diverse environment.</title>
        <authorList>
            <person name="Octaviana S."/>
        </authorList>
    </citation>
    <scope>NUCLEOTIDE SEQUENCE [LARGE SCALE GENOMIC DNA]</scope>
    <source>
        <strain evidence="4 5">PWU4</strain>
    </source>
</reference>
<sequence>MKTVFTHFFFRNSLRTLGAMMLLALATEVSAQATYTSNASGNWNDTGSWTIGGTPDGDTDGIPDANDDVIITSAHVITVDALSNALSVTINAGATLDLNGFTFISAVPLTLDGGSLINGSVTGVTYSGAITLAGAGSIIANSGTIDVTGNIDTGGFVLTLDGTADGEVSGVISNTGAVTKTGTGTWTLSGANTFSGATTLSDGTLNIGHATAIGSGTLVINGGTIDNTSGGTITLSNNNPQTWNADFTFTGTNALNLGTGVVTMGASRQVTVSANALTVGGALSAPGADLTKAGNGTLSFDDNAVTLDGLTINGGTLIAPTSSGSLTLASDLTNNDTFDHNDGTVTFNGVTQTIGGSAATTLNNVVTTGATNTSTGVSTTIAGNLSVGAGTTFTAAGFNLTVTGTTSIAGTLAISSAVGVKTFTGLVTIDAGASWNNSANADVTFGGGITNNNVFNAGSGVNTFNNTRFLTGSFSIPRVVVSGILANTNTLTVSTSLSGSGTLIQEPNAILNIGGTTSLTALDATASDNTVNYTGASQPIFATPYQNLGINQLSGQALLDGDLAVNDQLTMTSGHLNLGGYVLTLGPSAVITGAGASRFIIASGSEVRKEFTAGGAFTFPIGDNTGMIEYSPVAVTVTGTAFGANAYIAASVVDAKHSSNASAANFLTRYWAIEQSAITNCQVDVTGTYLNADISGIEANLGAATLEGAFNQTTNPWVKTGFVVDAANNELEYTGVALTAGLTSVFTGIRGASPTVSIDQGATAQLCPGGSIALTTTVTGGDPTIIYSWTPAAGLSATTVSNPTVTPSVNNTYTVTIRDGNGITATDNINVTINPAPAITSHPVSVTQCADNGTTFTVAATGTTLTYQWRRNGVNLTNAGVYSGVNTSTLTISSVAGVGGNFDVVVTETSATPNCPVTSNAATLTVNPLPTGLAVTTAASAVCYGTSTNIQIAGSQSGVTYQLRNDAGDIAIGSPVAGTGGLINLPTGNLTANTTFNVFATITATG</sequence>
<evidence type="ECO:0000259" key="3">
    <source>
        <dbReference type="PROSITE" id="PS50835"/>
    </source>
</evidence>
<dbReference type="SUPFAM" id="SSF51126">
    <property type="entry name" value="Pectin lyase-like"/>
    <property type="match status" value="1"/>
</dbReference>
<comment type="caution">
    <text evidence="4">The sequence shown here is derived from an EMBL/GenBank/DDBJ whole genome shotgun (WGS) entry which is preliminary data.</text>
</comment>
<feature type="chain" id="PRO_5042979041" evidence="2">
    <location>
        <begin position="32"/>
        <end position="1006"/>
    </location>
</feature>
<feature type="signal peptide" evidence="2">
    <location>
        <begin position="1"/>
        <end position="31"/>
    </location>
</feature>
<dbReference type="Gene3D" id="2.160.20.20">
    <property type="match status" value="1"/>
</dbReference>
<dbReference type="AlphaFoldDB" id="A0AAP2DKD2"/>
<dbReference type="Pfam" id="PF12951">
    <property type="entry name" value="PATR"/>
    <property type="match status" value="2"/>
</dbReference>
<dbReference type="SUPFAM" id="SSF48726">
    <property type="entry name" value="Immunoglobulin"/>
    <property type="match status" value="1"/>
</dbReference>
<dbReference type="Proteomes" id="UP001319200">
    <property type="component" value="Unassembled WGS sequence"/>
</dbReference>
<dbReference type="InterPro" id="IPR036179">
    <property type="entry name" value="Ig-like_dom_sf"/>
</dbReference>
<protein>
    <submittedName>
        <fullName evidence="4">Autotransporter-associated beta strand repeat-containing protein</fullName>
    </submittedName>
</protein>
<evidence type="ECO:0000313" key="5">
    <source>
        <dbReference type="Proteomes" id="UP001319200"/>
    </source>
</evidence>
<evidence type="ECO:0000256" key="2">
    <source>
        <dbReference type="SAM" id="SignalP"/>
    </source>
</evidence>
<dbReference type="InterPro" id="IPR011050">
    <property type="entry name" value="Pectin_lyase_fold/virulence"/>
</dbReference>
<dbReference type="InterPro" id="IPR007110">
    <property type="entry name" value="Ig-like_dom"/>
</dbReference>